<dbReference type="InterPro" id="IPR036412">
    <property type="entry name" value="HAD-like_sf"/>
</dbReference>
<evidence type="ECO:0000313" key="2">
    <source>
        <dbReference type="Proteomes" id="UP001597351"/>
    </source>
</evidence>
<dbReference type="Gene3D" id="3.40.50.1000">
    <property type="entry name" value="HAD superfamily/HAD-like"/>
    <property type="match status" value="1"/>
</dbReference>
<dbReference type="SFLD" id="SFLDG01129">
    <property type="entry name" value="C1.5:_HAD__Beta-PGM__Phosphata"/>
    <property type="match status" value="1"/>
</dbReference>
<dbReference type="GO" id="GO:0016787">
    <property type="term" value="F:hydrolase activity"/>
    <property type="evidence" value="ECO:0007669"/>
    <property type="project" value="UniProtKB-KW"/>
</dbReference>
<accession>A0ABW4TPN2</accession>
<dbReference type="NCBIfam" id="TIGR01509">
    <property type="entry name" value="HAD-SF-IA-v3"/>
    <property type="match status" value="1"/>
</dbReference>
<evidence type="ECO:0000313" key="1">
    <source>
        <dbReference type="EMBL" id="MFD1947931.1"/>
    </source>
</evidence>
<dbReference type="Proteomes" id="UP001597351">
    <property type="component" value="Unassembled WGS sequence"/>
</dbReference>
<name>A0ABW4TPN2_9ACTN</name>
<dbReference type="SUPFAM" id="SSF56784">
    <property type="entry name" value="HAD-like"/>
    <property type="match status" value="1"/>
</dbReference>
<proteinExistence type="predicted"/>
<dbReference type="Pfam" id="PF00702">
    <property type="entry name" value="Hydrolase"/>
    <property type="match status" value="1"/>
</dbReference>
<protein>
    <submittedName>
        <fullName evidence="1">HAD family hydrolase</fullName>
        <ecNumber evidence="1">3.1.3.-</ecNumber>
    </submittedName>
</protein>
<dbReference type="RefSeq" id="WP_343919486.1">
    <property type="nucleotide sequence ID" value="NZ_BAAAJT010000002.1"/>
</dbReference>
<organism evidence="1 2">
    <name type="scientific">Nocardioides aestuarii</name>
    <dbReference type="NCBI Taxonomy" id="252231"/>
    <lineage>
        <taxon>Bacteria</taxon>
        <taxon>Bacillati</taxon>
        <taxon>Actinomycetota</taxon>
        <taxon>Actinomycetes</taxon>
        <taxon>Propionibacteriales</taxon>
        <taxon>Nocardioidaceae</taxon>
        <taxon>Nocardioides</taxon>
    </lineage>
</organism>
<dbReference type="EMBL" id="JBHUGD010000003">
    <property type="protein sequence ID" value="MFD1947931.1"/>
    <property type="molecule type" value="Genomic_DNA"/>
</dbReference>
<dbReference type="PANTHER" id="PTHR43611:SF3">
    <property type="entry name" value="FLAVIN MONONUCLEOTIDE HYDROLASE 1, CHLOROPLATIC"/>
    <property type="match status" value="1"/>
</dbReference>
<gene>
    <name evidence="1" type="ORF">ACFSDE_14115</name>
</gene>
<dbReference type="EC" id="3.1.3.-" evidence="1"/>
<dbReference type="InterPro" id="IPR023214">
    <property type="entry name" value="HAD_sf"/>
</dbReference>
<reference evidence="2" key="1">
    <citation type="journal article" date="2019" name="Int. J. Syst. Evol. Microbiol.">
        <title>The Global Catalogue of Microorganisms (GCM) 10K type strain sequencing project: providing services to taxonomists for standard genome sequencing and annotation.</title>
        <authorList>
            <consortium name="The Broad Institute Genomics Platform"/>
            <consortium name="The Broad Institute Genome Sequencing Center for Infectious Disease"/>
            <person name="Wu L."/>
            <person name="Ma J."/>
        </authorList>
    </citation>
    <scope>NUCLEOTIDE SEQUENCE [LARGE SCALE GENOMIC DNA]</scope>
    <source>
        <strain evidence="2">CGMCC 1.12477</strain>
    </source>
</reference>
<dbReference type="PANTHER" id="PTHR43611">
    <property type="entry name" value="ALPHA-D-GLUCOSE 1-PHOSPHATE PHOSPHATASE"/>
    <property type="match status" value="1"/>
</dbReference>
<sequence length="206" mass="22220">MAVDHLLLDCDGVLQQVGGDGWRAEIQRRLGDHADAFVHAVDELEAPALCGEADFPAGLDAVLADFDVDLDAAELYAGLWESITVRPEAWDVAREAAGAGLGIHLATNQHPRRAALMRRTLGYEQIADGAFYSCELGVAKPEVAFFEVVLERLGAPRPESVAFVDDSRRNVEAAAGLGLRAVQWHLDEGGAQLRSRLREVGLPLAD</sequence>
<keyword evidence="2" id="KW-1185">Reference proteome</keyword>
<comment type="caution">
    <text evidence="1">The sequence shown here is derived from an EMBL/GenBank/DDBJ whole genome shotgun (WGS) entry which is preliminary data.</text>
</comment>
<keyword evidence="1" id="KW-0378">Hydrolase</keyword>
<dbReference type="SFLD" id="SFLDS00003">
    <property type="entry name" value="Haloacid_Dehalogenase"/>
    <property type="match status" value="1"/>
</dbReference>
<dbReference type="InterPro" id="IPR006439">
    <property type="entry name" value="HAD-SF_hydro_IA"/>
</dbReference>